<protein>
    <recommendedName>
        <fullName evidence="2">3-oxoacyl-[acyl-carrier-protein] reductase</fullName>
        <ecNumber evidence="2">1.1.1.100</ecNumber>
    </recommendedName>
</protein>
<accession>G0QIR1</accession>
<evidence type="ECO:0000256" key="2">
    <source>
        <dbReference type="ARBA" id="ARBA00012948"/>
    </source>
</evidence>
<dbReference type="AlphaFoldDB" id="G0QIR1"/>
<dbReference type="PANTHER" id="PTHR42879:SF2">
    <property type="entry name" value="3-OXOACYL-[ACYL-CARRIER-PROTEIN] REDUCTASE FABG"/>
    <property type="match status" value="1"/>
</dbReference>
<keyword evidence="6" id="KW-1185">Reference proteome</keyword>
<keyword evidence="4" id="KW-1133">Transmembrane helix</keyword>
<evidence type="ECO:0000256" key="3">
    <source>
        <dbReference type="ARBA" id="ARBA00048508"/>
    </source>
</evidence>
<dbReference type="InterPro" id="IPR036291">
    <property type="entry name" value="NAD(P)-bd_dom_sf"/>
</dbReference>
<evidence type="ECO:0000313" key="5">
    <source>
        <dbReference type="EMBL" id="EGR34891.1"/>
    </source>
</evidence>
<dbReference type="EMBL" id="GL983042">
    <property type="protein sequence ID" value="EGR34891.1"/>
    <property type="molecule type" value="Genomic_DNA"/>
</dbReference>
<dbReference type="eggNOG" id="KOG0725">
    <property type="taxonomic scope" value="Eukaryota"/>
</dbReference>
<dbReference type="PRINTS" id="PR00081">
    <property type="entry name" value="GDHRDH"/>
</dbReference>
<dbReference type="SUPFAM" id="SSF51735">
    <property type="entry name" value="NAD(P)-binding Rossmann-fold domains"/>
    <property type="match status" value="1"/>
</dbReference>
<dbReference type="InterPro" id="IPR002347">
    <property type="entry name" value="SDR_fam"/>
</dbReference>
<reference evidence="5 6" key="1">
    <citation type="submission" date="2011-07" db="EMBL/GenBank/DDBJ databases">
        <authorList>
            <person name="Coyne R."/>
            <person name="Brami D."/>
            <person name="Johnson J."/>
            <person name="Hostetler J."/>
            <person name="Hannick L."/>
            <person name="Clark T."/>
            <person name="Cassidy-Hanley D."/>
            <person name="Inman J."/>
        </authorList>
    </citation>
    <scope>NUCLEOTIDE SEQUENCE [LARGE SCALE GENOMIC DNA]</scope>
    <source>
        <strain evidence="5 6">G5</strain>
    </source>
</reference>
<dbReference type="InterPro" id="IPR050259">
    <property type="entry name" value="SDR"/>
</dbReference>
<dbReference type="PRINTS" id="PR00080">
    <property type="entry name" value="SDRFAMILY"/>
</dbReference>
<evidence type="ECO:0000256" key="4">
    <source>
        <dbReference type="SAM" id="Phobius"/>
    </source>
</evidence>
<proteinExistence type="inferred from homology"/>
<dbReference type="GO" id="GO:0004316">
    <property type="term" value="F:3-oxoacyl-[acyl-carrier-protein] reductase (NADPH) activity"/>
    <property type="evidence" value="ECO:0007669"/>
    <property type="project" value="UniProtKB-EC"/>
</dbReference>
<dbReference type="Proteomes" id="UP000008983">
    <property type="component" value="Unassembled WGS sequence"/>
</dbReference>
<sequence>MINFELDKREQIKQMIDYVFNKYRKIDILINNNIFEYDEQKLINTFIFIYFLINNIIFLFFYKSPDDIYDKLIKQNMTSYFYSMKYVIPYMEKQNWGRIINISSVEVGQLQKSAFTATQHAILGMTKVAALETARSKVSINCICPGIVYSDLQVKKIKLLMQDKNITYNEAKLQIINNKQPTQDFIYPEQISDVALFLCQNSSQEIRGEAISVDGGWTAQ</sequence>
<comment type="similarity">
    <text evidence="1">Belongs to the short-chain dehydrogenases/reductases (SDR) family.</text>
</comment>
<dbReference type="Gene3D" id="3.40.50.720">
    <property type="entry name" value="NAD(P)-binding Rossmann-like Domain"/>
    <property type="match status" value="1"/>
</dbReference>
<organism evidence="5 6">
    <name type="scientific">Ichthyophthirius multifiliis</name>
    <name type="common">White spot disease agent</name>
    <name type="synonym">Ich</name>
    <dbReference type="NCBI Taxonomy" id="5932"/>
    <lineage>
        <taxon>Eukaryota</taxon>
        <taxon>Sar</taxon>
        <taxon>Alveolata</taxon>
        <taxon>Ciliophora</taxon>
        <taxon>Intramacronucleata</taxon>
        <taxon>Oligohymenophorea</taxon>
        <taxon>Hymenostomatida</taxon>
        <taxon>Ophryoglenina</taxon>
        <taxon>Ichthyophthirius</taxon>
    </lineage>
</organism>
<dbReference type="Pfam" id="PF13561">
    <property type="entry name" value="adh_short_C2"/>
    <property type="match status" value="1"/>
</dbReference>
<feature type="transmembrane region" description="Helical" evidence="4">
    <location>
        <begin position="42"/>
        <end position="62"/>
    </location>
</feature>
<dbReference type="InParanoid" id="G0QIR1"/>
<dbReference type="EC" id="1.1.1.100" evidence="2"/>
<dbReference type="PANTHER" id="PTHR42879">
    <property type="entry name" value="3-OXOACYL-(ACYL-CARRIER-PROTEIN) REDUCTASE"/>
    <property type="match status" value="1"/>
</dbReference>
<dbReference type="RefSeq" id="XP_004040195.1">
    <property type="nucleotide sequence ID" value="XM_004040147.1"/>
</dbReference>
<keyword evidence="4" id="KW-0472">Membrane</keyword>
<comment type="catalytic activity">
    <reaction evidence="3">
        <text>a (3R)-hydroxyacyl-[ACP] + NADP(+) = a 3-oxoacyl-[ACP] + NADPH + H(+)</text>
        <dbReference type="Rhea" id="RHEA:17397"/>
        <dbReference type="Rhea" id="RHEA-COMP:9916"/>
        <dbReference type="Rhea" id="RHEA-COMP:9945"/>
        <dbReference type="ChEBI" id="CHEBI:15378"/>
        <dbReference type="ChEBI" id="CHEBI:57783"/>
        <dbReference type="ChEBI" id="CHEBI:58349"/>
        <dbReference type="ChEBI" id="CHEBI:78776"/>
        <dbReference type="ChEBI" id="CHEBI:78827"/>
        <dbReference type="EC" id="1.1.1.100"/>
    </reaction>
</comment>
<gene>
    <name evidence="5" type="ORF">IMG5_001200</name>
</gene>
<name>G0QIR1_ICHMU</name>
<dbReference type="STRING" id="857967.G0QIR1"/>
<dbReference type="GeneID" id="14911070"/>
<keyword evidence="4" id="KW-0812">Transmembrane</keyword>
<dbReference type="OMA" id="PMARFAK"/>
<evidence type="ECO:0000256" key="1">
    <source>
        <dbReference type="ARBA" id="ARBA00006484"/>
    </source>
</evidence>
<dbReference type="OrthoDB" id="1393670at2759"/>
<evidence type="ECO:0000313" key="6">
    <source>
        <dbReference type="Proteomes" id="UP000008983"/>
    </source>
</evidence>